<dbReference type="InterPro" id="IPR020144">
    <property type="entry name" value="SpoVAB"/>
</dbReference>
<accession>A0ABR6CQE4</accession>
<evidence type="ECO:0000313" key="3">
    <source>
        <dbReference type="Proteomes" id="UP000626697"/>
    </source>
</evidence>
<name>A0ABR6CQE4_9BACI</name>
<sequence>MKIRKASVKSMTGNLILVAVLGFAGGLSVGAGFVAFLTVLGLIPRLTQLTKTMKMIRYYEWAVVFGVLAGTWLSLQGTILHWNQYVLPIIGVANGVFNGMLAAALTEVLNVFPILSKRIGIQDKMVYLIMAVVFGKVIGSLFQWIYFVNL</sequence>
<keyword evidence="1" id="KW-0812">Transmembrane</keyword>
<organism evidence="2 3">
    <name type="scientific">Peribacillus huizhouensis</name>
    <dbReference type="NCBI Taxonomy" id="1501239"/>
    <lineage>
        <taxon>Bacteria</taxon>
        <taxon>Bacillati</taxon>
        <taxon>Bacillota</taxon>
        <taxon>Bacilli</taxon>
        <taxon>Bacillales</taxon>
        <taxon>Bacillaceae</taxon>
        <taxon>Peribacillus</taxon>
    </lineage>
</organism>
<reference evidence="2 3" key="1">
    <citation type="submission" date="2020-08" db="EMBL/GenBank/DDBJ databases">
        <title>Genomic Encyclopedia of Type Strains, Phase IV (KMG-IV): sequencing the most valuable type-strain genomes for metagenomic binning, comparative biology and taxonomic classification.</title>
        <authorList>
            <person name="Goeker M."/>
        </authorList>
    </citation>
    <scope>NUCLEOTIDE SEQUENCE [LARGE SCALE GENOMIC DNA]</scope>
    <source>
        <strain evidence="2 3">DSM 105481</strain>
    </source>
</reference>
<feature type="transmembrane region" description="Helical" evidence="1">
    <location>
        <begin position="85"/>
        <end position="105"/>
    </location>
</feature>
<comment type="caution">
    <text evidence="2">The sequence shown here is derived from an EMBL/GenBank/DDBJ whole genome shotgun (WGS) entry which is preliminary data.</text>
</comment>
<keyword evidence="1" id="KW-0472">Membrane</keyword>
<protein>
    <submittedName>
        <fullName evidence="2">Stage V sporulation protein AB</fullName>
    </submittedName>
</protein>
<gene>
    <name evidence="2" type="ORF">HNP81_002552</name>
</gene>
<keyword evidence="1" id="KW-1133">Transmembrane helix</keyword>
<evidence type="ECO:0000313" key="2">
    <source>
        <dbReference type="EMBL" id="MBA9027262.1"/>
    </source>
</evidence>
<feature type="transmembrane region" description="Helical" evidence="1">
    <location>
        <begin position="15"/>
        <end position="43"/>
    </location>
</feature>
<keyword evidence="3" id="KW-1185">Reference proteome</keyword>
<dbReference type="Pfam" id="PF13782">
    <property type="entry name" value="SpoVAB"/>
    <property type="match status" value="1"/>
</dbReference>
<evidence type="ECO:0000256" key="1">
    <source>
        <dbReference type="SAM" id="Phobius"/>
    </source>
</evidence>
<feature type="transmembrane region" description="Helical" evidence="1">
    <location>
        <begin position="126"/>
        <end position="147"/>
    </location>
</feature>
<dbReference type="EMBL" id="JACJHX010000007">
    <property type="protein sequence ID" value="MBA9027262.1"/>
    <property type="molecule type" value="Genomic_DNA"/>
</dbReference>
<dbReference type="Proteomes" id="UP000626697">
    <property type="component" value="Unassembled WGS sequence"/>
</dbReference>
<proteinExistence type="predicted"/>
<feature type="transmembrane region" description="Helical" evidence="1">
    <location>
        <begin position="55"/>
        <end position="73"/>
    </location>
</feature>